<dbReference type="Proteomes" id="UP000192772">
    <property type="component" value="Unassembled WGS sequence"/>
</dbReference>
<evidence type="ECO:0000313" key="2">
    <source>
        <dbReference type="EMBL" id="ORA60182.1"/>
    </source>
</evidence>
<evidence type="ECO:0000256" key="1">
    <source>
        <dbReference type="SAM" id="MobiDB-lite"/>
    </source>
</evidence>
<organism evidence="2 3">
    <name type="scientific">Mycolicibacterium elephantis</name>
    <dbReference type="NCBI Taxonomy" id="81858"/>
    <lineage>
        <taxon>Bacteria</taxon>
        <taxon>Bacillati</taxon>
        <taxon>Actinomycetota</taxon>
        <taxon>Actinomycetes</taxon>
        <taxon>Mycobacteriales</taxon>
        <taxon>Mycobacteriaceae</taxon>
        <taxon>Mycolicibacterium</taxon>
    </lineage>
</organism>
<feature type="region of interest" description="Disordered" evidence="1">
    <location>
        <begin position="1"/>
        <end position="29"/>
    </location>
</feature>
<evidence type="ECO:0000313" key="3">
    <source>
        <dbReference type="Proteomes" id="UP000192772"/>
    </source>
</evidence>
<protein>
    <submittedName>
        <fullName evidence="2">Uncharacterized protein</fullName>
    </submittedName>
</protein>
<accession>A0A1X0CJU2</accession>
<gene>
    <name evidence="2" type="ORF">BST23_23355</name>
</gene>
<comment type="caution">
    <text evidence="2">The sequence shown here is derived from an EMBL/GenBank/DDBJ whole genome shotgun (WGS) entry which is preliminary data.</text>
</comment>
<feature type="compositionally biased region" description="Polar residues" evidence="1">
    <location>
        <begin position="13"/>
        <end position="22"/>
    </location>
</feature>
<dbReference type="EMBL" id="MVHP01000038">
    <property type="protein sequence ID" value="ORA60182.1"/>
    <property type="molecule type" value="Genomic_DNA"/>
</dbReference>
<dbReference type="STRING" id="81858.BST23_23355"/>
<dbReference type="AlphaFoldDB" id="A0A1X0CJU2"/>
<name>A0A1X0CJU2_9MYCO</name>
<proteinExistence type="predicted"/>
<reference evidence="2 3" key="1">
    <citation type="submission" date="2017-02" db="EMBL/GenBank/DDBJ databases">
        <title>The new phylogeny of genus Mycobacterium.</title>
        <authorList>
            <person name="Tortoli E."/>
            <person name="Trovato A."/>
            <person name="Cirillo D.M."/>
        </authorList>
    </citation>
    <scope>NUCLEOTIDE SEQUENCE [LARGE SCALE GENOMIC DNA]</scope>
    <source>
        <strain evidence="2 3">FI-09383</strain>
    </source>
</reference>
<sequence length="305" mass="32474">MTISVTKDDGTDDSNSSANTFGLASADDKGPANIITEDPTCAAWTPINQKLANVTKAGWNDRDPSIAATDWTPEQRTLHIEAGKAMREAADQTVQLAKTTPHRVIRGLYEQFIAYARAYDAAILTYKPADNHLAGVVTASAAALSNLCAAVSYGSAQARDPFLPTPQAPSVFPQLTDPGNPQPFLSAEDSQCEGWNRLLQQYDSNSAVGAWKGLDARIPAGSWNPTQQAVVDAVSSVMSRYADDLEDLGRASANPTFQDLAVLAAQYRRAYVSALPTYGPADSYLSRTSAMTASMVYEACEAAGA</sequence>